<dbReference type="OrthoDB" id="9802264at2"/>
<gene>
    <name evidence="6" type="ORF">CP523_09710</name>
    <name evidence="7" type="ORF">NH397_02050</name>
</gene>
<organism evidence="6 8">
    <name type="scientific">Clostridium septicum</name>
    <dbReference type="NCBI Taxonomy" id="1504"/>
    <lineage>
        <taxon>Bacteria</taxon>
        <taxon>Bacillati</taxon>
        <taxon>Bacillota</taxon>
        <taxon>Clostridia</taxon>
        <taxon>Eubacteriales</taxon>
        <taxon>Clostridiaceae</taxon>
        <taxon>Clostridium</taxon>
    </lineage>
</organism>
<dbReference type="EMBL" id="CP023671">
    <property type="protein sequence ID" value="AYE34678.1"/>
    <property type="molecule type" value="Genomic_DNA"/>
</dbReference>
<keyword evidence="3" id="KW-0547">Nucleotide-binding</keyword>
<dbReference type="RefSeq" id="WP_066676728.1">
    <property type="nucleotide sequence ID" value="NZ_CABMIZ010000018.1"/>
</dbReference>
<evidence type="ECO:0000256" key="4">
    <source>
        <dbReference type="ARBA" id="ARBA00022840"/>
    </source>
</evidence>
<dbReference type="Pfam" id="PF00005">
    <property type="entry name" value="ABC_tran"/>
    <property type="match status" value="1"/>
</dbReference>
<dbReference type="GO" id="GO:0022857">
    <property type="term" value="F:transmembrane transporter activity"/>
    <property type="evidence" value="ECO:0007669"/>
    <property type="project" value="UniProtKB-ARBA"/>
</dbReference>
<evidence type="ECO:0000256" key="1">
    <source>
        <dbReference type="ARBA" id="ARBA00005417"/>
    </source>
</evidence>
<keyword evidence="4 6" id="KW-0067">ATP-binding</keyword>
<dbReference type="KEGG" id="csep:CP523_09710"/>
<dbReference type="InterPro" id="IPR017871">
    <property type="entry name" value="ABC_transporter-like_CS"/>
</dbReference>
<dbReference type="AlphaFoldDB" id="A0A9N7JL32"/>
<dbReference type="PROSITE" id="PS50893">
    <property type="entry name" value="ABC_TRANSPORTER_2"/>
    <property type="match status" value="1"/>
</dbReference>
<evidence type="ECO:0000256" key="3">
    <source>
        <dbReference type="ARBA" id="ARBA00022741"/>
    </source>
</evidence>
<evidence type="ECO:0000313" key="6">
    <source>
        <dbReference type="EMBL" id="AYE34678.1"/>
    </source>
</evidence>
<reference evidence="7" key="2">
    <citation type="submission" date="2022-06" db="EMBL/GenBank/DDBJ databases">
        <authorList>
            <person name="Holder M.E."/>
            <person name="Ajami N.J."/>
            <person name="Petrosino J.F."/>
        </authorList>
    </citation>
    <scope>NUCLEOTIDE SEQUENCE</scope>
    <source>
        <strain evidence="7">RMA 8861</strain>
    </source>
</reference>
<dbReference type="FunFam" id="3.40.50.300:FF:000032">
    <property type="entry name" value="Export ABC transporter ATP-binding protein"/>
    <property type="match status" value="1"/>
</dbReference>
<dbReference type="PROSITE" id="PS00211">
    <property type="entry name" value="ABC_TRANSPORTER_1"/>
    <property type="match status" value="1"/>
</dbReference>
<dbReference type="InterPro" id="IPR003439">
    <property type="entry name" value="ABC_transporter-like_ATP-bd"/>
</dbReference>
<protein>
    <submittedName>
        <fullName evidence="6">ABC transporter ATP-binding protein</fullName>
    </submittedName>
</protein>
<dbReference type="GeneID" id="303560953"/>
<dbReference type="GO" id="GO:0016887">
    <property type="term" value="F:ATP hydrolysis activity"/>
    <property type="evidence" value="ECO:0007669"/>
    <property type="project" value="InterPro"/>
</dbReference>
<dbReference type="InterPro" id="IPR003593">
    <property type="entry name" value="AAA+_ATPase"/>
</dbReference>
<evidence type="ECO:0000256" key="2">
    <source>
        <dbReference type="ARBA" id="ARBA00022448"/>
    </source>
</evidence>
<evidence type="ECO:0000313" key="8">
    <source>
        <dbReference type="Proteomes" id="UP000280586"/>
    </source>
</evidence>
<comment type="similarity">
    <text evidence="1">Belongs to the ABC transporter superfamily.</text>
</comment>
<dbReference type="InterPro" id="IPR027417">
    <property type="entry name" value="P-loop_NTPase"/>
</dbReference>
<keyword evidence="9" id="KW-1185">Reference proteome</keyword>
<dbReference type="SMART" id="SM00382">
    <property type="entry name" value="AAA"/>
    <property type="match status" value="1"/>
</dbReference>
<dbReference type="PANTHER" id="PTHR42798">
    <property type="entry name" value="LIPOPROTEIN-RELEASING SYSTEM ATP-BINDING PROTEIN LOLD"/>
    <property type="match status" value="1"/>
</dbReference>
<dbReference type="Proteomes" id="UP000280586">
    <property type="component" value="Chromosome"/>
</dbReference>
<evidence type="ECO:0000313" key="7">
    <source>
        <dbReference type="EMBL" id="USS01271.1"/>
    </source>
</evidence>
<reference evidence="6 8" key="1">
    <citation type="submission" date="2017-09" db="EMBL/GenBank/DDBJ databases">
        <authorList>
            <person name="Thomas P."/>
            <person name="Seyboldt C."/>
        </authorList>
    </citation>
    <scope>NUCLEOTIDE SEQUENCE [LARGE SCALE GENOMIC DNA]</scope>
    <source>
        <strain evidence="6 8">DSM 7534</strain>
    </source>
</reference>
<dbReference type="CDD" id="cd03255">
    <property type="entry name" value="ABC_MJ0796_LolCDE_FtsE"/>
    <property type="match status" value="1"/>
</dbReference>
<name>A0A9N7JL32_CLOSE</name>
<evidence type="ECO:0000259" key="5">
    <source>
        <dbReference type="PROSITE" id="PS50893"/>
    </source>
</evidence>
<dbReference type="EMBL" id="CP099799">
    <property type="protein sequence ID" value="USS01271.1"/>
    <property type="molecule type" value="Genomic_DNA"/>
</dbReference>
<dbReference type="Proteomes" id="UP001055437">
    <property type="component" value="Chromosome"/>
</dbReference>
<dbReference type="GO" id="GO:0005524">
    <property type="term" value="F:ATP binding"/>
    <property type="evidence" value="ECO:0007669"/>
    <property type="project" value="UniProtKB-KW"/>
</dbReference>
<dbReference type="SUPFAM" id="SSF52540">
    <property type="entry name" value="P-loop containing nucleoside triphosphate hydrolases"/>
    <property type="match status" value="1"/>
</dbReference>
<accession>A0A9N7JL32</accession>
<keyword evidence="2" id="KW-0813">Transport</keyword>
<dbReference type="Gene3D" id="3.40.50.300">
    <property type="entry name" value="P-loop containing nucleotide triphosphate hydrolases"/>
    <property type="match status" value="1"/>
</dbReference>
<dbReference type="PANTHER" id="PTHR42798:SF7">
    <property type="entry name" value="ALPHA-D-RIBOSE 1-METHYLPHOSPHONATE 5-TRIPHOSPHATE SYNTHASE SUBUNIT PHNL"/>
    <property type="match status" value="1"/>
</dbReference>
<sequence>MDFIKLVNISKVYENDFTALNNINLTINKGEFIALMGPSGSGKSTLLNIIGCLDSSTTGTYILDGNDCTNKKFNKLCDVRNKKIAFIFQNFALIKELNVIENILLPLEYRNNYDKKEVLEKLEKYLIKLGLDEIKYKKVKKLSGGQQQRVAIARALMQGSDLILADEPTGSLDEENGKIIMKILNSLNEDEKKTIIVVTHNLEVAKYCNKIITLRDGMIL</sequence>
<proteinExistence type="inferred from homology"/>
<evidence type="ECO:0000313" key="9">
    <source>
        <dbReference type="Proteomes" id="UP001055437"/>
    </source>
</evidence>
<feature type="domain" description="ABC transporter" evidence="5">
    <location>
        <begin position="4"/>
        <end position="220"/>
    </location>
</feature>
<dbReference type="GO" id="GO:0098796">
    <property type="term" value="C:membrane protein complex"/>
    <property type="evidence" value="ECO:0007669"/>
    <property type="project" value="UniProtKB-ARBA"/>
</dbReference>
<dbReference type="InterPro" id="IPR017911">
    <property type="entry name" value="MacB-like_ATP-bd"/>
</dbReference>